<keyword evidence="2" id="KW-1185">Reference proteome</keyword>
<comment type="caution">
    <text evidence="1">The sequence shown here is derived from an EMBL/GenBank/DDBJ whole genome shotgun (WGS) entry which is preliminary data.</text>
</comment>
<proteinExistence type="predicted"/>
<protein>
    <submittedName>
        <fullName evidence="1">DUF1684 domain-containing protein</fullName>
    </submittedName>
</protein>
<sequence>MKPVKLLMITAVVALVVITAVSLYTSQQGVTSETETVEAYQASVLQSRAEKHQFMKTDEESPFVVQKESFDSLNYFDINPEFKVTASVEKIENGKVHQLQTSDDSVKVYQEVAILHFDILGSHEDLTLLQSADRDHYFLPFYDETSAVSTYGAGRYLETEYDGSQSKITLDFNYAYNPYCAYVKGYSCPVPPPQNQLSVAITAGEKNFD</sequence>
<dbReference type="AlphaFoldDB" id="A0A937ADF8"/>
<organism evidence="1 2">
    <name type="scientific">Marivirga atlantica</name>
    <dbReference type="NCBI Taxonomy" id="1548457"/>
    <lineage>
        <taxon>Bacteria</taxon>
        <taxon>Pseudomonadati</taxon>
        <taxon>Bacteroidota</taxon>
        <taxon>Cytophagia</taxon>
        <taxon>Cytophagales</taxon>
        <taxon>Marivirgaceae</taxon>
        <taxon>Marivirga</taxon>
    </lineage>
</organism>
<dbReference type="InterPro" id="IPR012467">
    <property type="entry name" value="DUF1684"/>
</dbReference>
<accession>A0A937ADF8</accession>
<dbReference type="Proteomes" id="UP000642920">
    <property type="component" value="Unassembled WGS sequence"/>
</dbReference>
<name>A0A937ADF8_9BACT</name>
<evidence type="ECO:0000313" key="1">
    <source>
        <dbReference type="EMBL" id="MBL0766770.1"/>
    </source>
</evidence>
<dbReference type="RefSeq" id="WP_201923676.1">
    <property type="nucleotide sequence ID" value="NZ_JAERQG010000004.1"/>
</dbReference>
<reference evidence="1" key="1">
    <citation type="submission" date="2021-01" db="EMBL/GenBank/DDBJ databases">
        <title>Marivirga sp. nov., isolated from intertidal surface sediments.</title>
        <authorList>
            <person name="Zhang M."/>
        </authorList>
    </citation>
    <scope>NUCLEOTIDE SEQUENCE</scope>
    <source>
        <strain evidence="1">SM1354</strain>
    </source>
</reference>
<dbReference type="PANTHER" id="PTHR41913:SF1">
    <property type="entry name" value="DUF1684 DOMAIN-CONTAINING PROTEIN"/>
    <property type="match status" value="1"/>
</dbReference>
<gene>
    <name evidence="1" type="ORF">JKP34_15995</name>
</gene>
<dbReference type="Pfam" id="PF07920">
    <property type="entry name" value="DUF1684"/>
    <property type="match status" value="1"/>
</dbReference>
<evidence type="ECO:0000313" key="2">
    <source>
        <dbReference type="Proteomes" id="UP000642920"/>
    </source>
</evidence>
<dbReference type="EMBL" id="JAERQG010000004">
    <property type="protein sequence ID" value="MBL0766770.1"/>
    <property type="molecule type" value="Genomic_DNA"/>
</dbReference>
<dbReference type="PANTHER" id="PTHR41913">
    <property type="entry name" value="DUF1684 DOMAIN-CONTAINING PROTEIN"/>
    <property type="match status" value="1"/>
</dbReference>